<evidence type="ECO:0000313" key="8">
    <source>
        <dbReference type="Proteomes" id="UP000095283"/>
    </source>
</evidence>
<dbReference type="PANTHER" id="PTHR47165:SF4">
    <property type="entry name" value="OS03G0429900 PROTEIN"/>
    <property type="match status" value="1"/>
</dbReference>
<dbReference type="Proteomes" id="UP000095283">
    <property type="component" value="Unplaced"/>
</dbReference>
<dbReference type="Gene3D" id="2.40.50.140">
    <property type="entry name" value="Nucleic acid-binding proteins"/>
    <property type="match status" value="2"/>
</dbReference>
<keyword evidence="2" id="KW-0479">Metal-binding</keyword>
<dbReference type="InterPro" id="IPR031657">
    <property type="entry name" value="REPA_OB_2"/>
</dbReference>
<dbReference type="Pfam" id="PF16900">
    <property type="entry name" value="REPA_OB_2"/>
    <property type="match status" value="1"/>
</dbReference>
<name>A0A1I7XQW7_HETBA</name>
<keyword evidence="6" id="KW-0812">Transmembrane</keyword>
<keyword evidence="8" id="KW-1185">Reference proteome</keyword>
<organism evidence="8 9">
    <name type="scientific">Heterorhabditis bacteriophora</name>
    <name type="common">Entomopathogenic nematode worm</name>
    <dbReference type="NCBI Taxonomy" id="37862"/>
    <lineage>
        <taxon>Eukaryota</taxon>
        <taxon>Metazoa</taxon>
        <taxon>Ecdysozoa</taxon>
        <taxon>Nematoda</taxon>
        <taxon>Chromadorea</taxon>
        <taxon>Rhabditida</taxon>
        <taxon>Rhabditina</taxon>
        <taxon>Rhabditomorpha</taxon>
        <taxon>Strongyloidea</taxon>
        <taxon>Heterorhabditidae</taxon>
        <taxon>Heterorhabditis</taxon>
    </lineage>
</organism>
<dbReference type="WBParaSite" id="Hba_19885">
    <property type="protein sequence ID" value="Hba_19885"/>
    <property type="gene ID" value="Hba_19885"/>
</dbReference>
<feature type="transmembrane region" description="Helical" evidence="6">
    <location>
        <begin position="59"/>
        <end position="80"/>
    </location>
</feature>
<dbReference type="CDD" id="cd04475">
    <property type="entry name" value="RPA1_DBD_B"/>
    <property type="match status" value="1"/>
</dbReference>
<protein>
    <submittedName>
        <fullName evidence="9">REPA_OB_2 domain-containing protein</fullName>
    </submittedName>
</protein>
<dbReference type="GO" id="GO:0008270">
    <property type="term" value="F:zinc ion binding"/>
    <property type="evidence" value="ECO:0007669"/>
    <property type="project" value="UniProtKB-KW"/>
</dbReference>
<evidence type="ECO:0000256" key="3">
    <source>
        <dbReference type="ARBA" id="ARBA00022771"/>
    </source>
</evidence>
<evidence type="ECO:0000256" key="5">
    <source>
        <dbReference type="ARBA" id="ARBA00023125"/>
    </source>
</evidence>
<sequence>MAKVTVTPALYRKYGVNGELRLSCAFFQVMLLIFVNYFSKHWYIILYVFMACFSDSLKMTALLVSILSFKLWLVAFKFVYNKYIVDMTQSRIFAIDSAENTTINSCARARLSDGVFNYSACFFDNSLRQQFERDNLLGKASEELGGEIIAVNSINIKFDGNVKGCAQYAGYKPSIVVSIPWGENDISNGAPMAKKPAPTRQPASFGSANVTPISMITPYVSKWRICGICTAKEELKTIKSRNGDMKITDRDGGTIRLAGFGETAERAYSIIQTDCSYYIAGGTVKQANKRFNTTGHDYELTLRTDTEITPCHDMIPKPAFSLKICPLDRIPQHKDETIDVLAVVDKLEPLNEFTARSGRDCIKREIQLVDRSGTVVQFVLWGEQAKSFEEEGLGQVIGIKGAQVKEWNGDYDFN</sequence>
<keyword evidence="6" id="KW-1133">Transmembrane helix</keyword>
<feature type="domain" description="Replication protein A OB" evidence="7">
    <location>
        <begin position="333"/>
        <end position="409"/>
    </location>
</feature>
<evidence type="ECO:0000256" key="4">
    <source>
        <dbReference type="ARBA" id="ARBA00022833"/>
    </source>
</evidence>
<comment type="similarity">
    <text evidence="1">Belongs to the replication factor A protein 1 family.</text>
</comment>
<accession>A0A1I7XQW7</accession>
<dbReference type="GO" id="GO:0003677">
    <property type="term" value="F:DNA binding"/>
    <property type="evidence" value="ECO:0007669"/>
    <property type="project" value="UniProtKB-KW"/>
</dbReference>
<dbReference type="FunFam" id="2.40.50.140:FF:000041">
    <property type="entry name" value="Replication protein A subunit"/>
    <property type="match status" value="1"/>
</dbReference>
<evidence type="ECO:0000313" key="9">
    <source>
        <dbReference type="WBParaSite" id="Hba_19885"/>
    </source>
</evidence>
<evidence type="ECO:0000259" key="7">
    <source>
        <dbReference type="Pfam" id="PF16900"/>
    </source>
</evidence>
<feature type="transmembrane region" description="Helical" evidence="6">
    <location>
        <begin position="20"/>
        <end position="38"/>
    </location>
</feature>
<dbReference type="InterPro" id="IPR012340">
    <property type="entry name" value="NA-bd_OB-fold"/>
</dbReference>
<reference evidence="9" key="1">
    <citation type="submission" date="2016-11" db="UniProtKB">
        <authorList>
            <consortium name="WormBaseParasite"/>
        </authorList>
    </citation>
    <scope>IDENTIFICATION</scope>
</reference>
<keyword evidence="5" id="KW-0238">DNA-binding</keyword>
<proteinExistence type="inferred from homology"/>
<evidence type="ECO:0000256" key="6">
    <source>
        <dbReference type="SAM" id="Phobius"/>
    </source>
</evidence>
<dbReference type="CDD" id="cd04474">
    <property type="entry name" value="RPA1_DBD_A"/>
    <property type="match status" value="1"/>
</dbReference>
<keyword evidence="6" id="KW-0472">Membrane</keyword>
<keyword evidence="3" id="KW-0863">Zinc-finger</keyword>
<dbReference type="SUPFAM" id="SSF50249">
    <property type="entry name" value="Nucleic acid-binding proteins"/>
    <property type="match status" value="2"/>
</dbReference>
<dbReference type="PANTHER" id="PTHR47165">
    <property type="entry name" value="OS03G0429900 PROTEIN"/>
    <property type="match status" value="1"/>
</dbReference>
<evidence type="ECO:0000256" key="1">
    <source>
        <dbReference type="ARBA" id="ARBA00005690"/>
    </source>
</evidence>
<evidence type="ECO:0000256" key="2">
    <source>
        <dbReference type="ARBA" id="ARBA00022723"/>
    </source>
</evidence>
<dbReference type="AlphaFoldDB" id="A0A1I7XQW7"/>
<keyword evidence="4" id="KW-0862">Zinc</keyword>